<keyword evidence="5 6" id="KW-0472">Membrane</keyword>
<reference evidence="7 8" key="1">
    <citation type="submission" date="2019-12" db="EMBL/GenBank/DDBJ databases">
        <title>Genomic-based taxomic classification of the family Erythrobacteraceae.</title>
        <authorList>
            <person name="Xu L."/>
        </authorList>
    </citation>
    <scope>NUCLEOTIDE SEQUENCE [LARGE SCALE GENOMIC DNA]</scope>
    <source>
        <strain evidence="7 8">KCTC 42453</strain>
    </source>
</reference>
<comment type="similarity">
    <text evidence="2">Belongs to the TMEM86 family.</text>
</comment>
<dbReference type="Proteomes" id="UP000431922">
    <property type="component" value="Unassembled WGS sequence"/>
</dbReference>
<dbReference type="GO" id="GO:0016020">
    <property type="term" value="C:membrane"/>
    <property type="evidence" value="ECO:0007669"/>
    <property type="project" value="UniProtKB-SubCell"/>
</dbReference>
<dbReference type="InterPro" id="IPR012506">
    <property type="entry name" value="TMEM86B-like"/>
</dbReference>
<evidence type="ECO:0000256" key="6">
    <source>
        <dbReference type="SAM" id="Phobius"/>
    </source>
</evidence>
<name>A0A845B023_9SPHN</name>
<feature type="transmembrane region" description="Helical" evidence="6">
    <location>
        <begin position="192"/>
        <end position="213"/>
    </location>
</feature>
<dbReference type="OrthoDB" id="7390032at2"/>
<evidence type="ECO:0000256" key="3">
    <source>
        <dbReference type="ARBA" id="ARBA00022692"/>
    </source>
</evidence>
<keyword evidence="4 6" id="KW-1133">Transmembrane helix</keyword>
<feature type="transmembrane region" description="Helical" evidence="6">
    <location>
        <begin position="167"/>
        <end position="186"/>
    </location>
</feature>
<evidence type="ECO:0000256" key="5">
    <source>
        <dbReference type="ARBA" id="ARBA00023136"/>
    </source>
</evidence>
<organism evidence="7 8">
    <name type="scientific">Allopontixanthobacter sediminis</name>
    <dbReference type="NCBI Taxonomy" id="1689985"/>
    <lineage>
        <taxon>Bacteria</taxon>
        <taxon>Pseudomonadati</taxon>
        <taxon>Pseudomonadota</taxon>
        <taxon>Alphaproteobacteria</taxon>
        <taxon>Sphingomonadales</taxon>
        <taxon>Erythrobacteraceae</taxon>
        <taxon>Allopontixanthobacter</taxon>
    </lineage>
</organism>
<dbReference type="AlphaFoldDB" id="A0A845B023"/>
<dbReference type="GO" id="GO:0016787">
    <property type="term" value="F:hydrolase activity"/>
    <property type="evidence" value="ECO:0007669"/>
    <property type="project" value="TreeGrafter"/>
</dbReference>
<feature type="transmembrane region" description="Helical" evidence="6">
    <location>
        <begin position="137"/>
        <end position="155"/>
    </location>
</feature>
<dbReference type="Pfam" id="PF07947">
    <property type="entry name" value="YhhN"/>
    <property type="match status" value="1"/>
</dbReference>
<dbReference type="PANTHER" id="PTHR31885">
    <property type="entry name" value="GH04784P"/>
    <property type="match status" value="1"/>
</dbReference>
<evidence type="ECO:0000313" key="8">
    <source>
        <dbReference type="Proteomes" id="UP000431922"/>
    </source>
</evidence>
<evidence type="ECO:0000256" key="1">
    <source>
        <dbReference type="ARBA" id="ARBA00004141"/>
    </source>
</evidence>
<dbReference type="EMBL" id="WTYL01000001">
    <property type="protein sequence ID" value="MXP43578.1"/>
    <property type="molecule type" value="Genomic_DNA"/>
</dbReference>
<proteinExistence type="inferred from homology"/>
<evidence type="ECO:0000256" key="4">
    <source>
        <dbReference type="ARBA" id="ARBA00022989"/>
    </source>
</evidence>
<feature type="transmembrane region" description="Helical" evidence="6">
    <location>
        <begin position="12"/>
        <end position="27"/>
    </location>
</feature>
<keyword evidence="8" id="KW-1185">Reference proteome</keyword>
<comment type="subcellular location">
    <subcellularLocation>
        <location evidence="1">Membrane</location>
        <topology evidence="1">Multi-pass membrane protein</topology>
    </subcellularLocation>
</comment>
<dbReference type="PANTHER" id="PTHR31885:SF6">
    <property type="entry name" value="GH04784P"/>
    <property type="match status" value="1"/>
</dbReference>
<sequence>MSRHALVEHRPFLLLSIAAAIAYYLMADGPVPGVTQMLVKGAGVGLLAVYALRRHAGTDGRLLALVMGLAALGDIAMELDYTVGGAIFFASHCAAMVLYLRHRRAGMTPSQTLFAAALLLLTPLIACLLVAGNADALQIAIYALVVGGMAGLAWTSSFPRYRVGLGAVLFVISDLLIFARMGVWSASPVPGLLVWPTYYIGQFLIATGVIQALRRDRVNNPGRA</sequence>
<accession>A0A845B023</accession>
<keyword evidence="3 6" id="KW-0812">Transmembrane</keyword>
<gene>
    <name evidence="7" type="ORF">GRI65_03790</name>
</gene>
<feature type="transmembrane region" description="Helical" evidence="6">
    <location>
        <begin position="83"/>
        <end position="100"/>
    </location>
</feature>
<feature type="transmembrane region" description="Helical" evidence="6">
    <location>
        <begin position="112"/>
        <end position="131"/>
    </location>
</feature>
<comment type="caution">
    <text evidence="7">The sequence shown here is derived from an EMBL/GenBank/DDBJ whole genome shotgun (WGS) entry which is preliminary data.</text>
</comment>
<protein>
    <submittedName>
        <fullName evidence="7">Lysoplasmalogenase</fullName>
    </submittedName>
</protein>
<dbReference type="RefSeq" id="WP_160755168.1">
    <property type="nucleotide sequence ID" value="NZ_WTYL01000001.1"/>
</dbReference>
<evidence type="ECO:0000256" key="2">
    <source>
        <dbReference type="ARBA" id="ARBA00007375"/>
    </source>
</evidence>
<evidence type="ECO:0000313" key="7">
    <source>
        <dbReference type="EMBL" id="MXP43578.1"/>
    </source>
</evidence>